<feature type="domain" description="NadR/Ttd14 AAA" evidence="2">
    <location>
        <begin position="102"/>
        <end position="278"/>
    </location>
</feature>
<sequence length="544" mass="59913">MDDASPGMPFAVDEDAEECSQGTASAPRSITPHTPSHTLSAVSPDVPGVPAMAHSLETHFRQLYSHANGAPLRPDAAKERAEPLPQRLPPISSSQPAAPIFRIVLTGGPCAGKTTAMSTLAERLRSRGFRVFLVPEAATLLFTGGAALTEPFATTAGRIAFQTALARIQMTLEASFYELAQLGGKPSVLLCDRGLMDGRAYMSADEWDAMLAQNRWHVLEMRDQRYDAVLHLVTAADGAEDCYTCEGHPARSETPRAAREADGRTREAWAGHPHMLVFENRNASRAVRQRAQRQLGCTVDATPAVSSTLLQSEVAAAGFADKIERVYRSVCRLVGLPSEAVTLDRKFLVRAPEPVGELLREHNDVKALHTFVVLQTFLRHEVMAKTLKEDDDDDDDVEESVRLRRGTDGFASHTHRIRRRYPMAGTAKAPPMVELRRNITARDYFTLLAYADPHSATLHIRRSCFLYRGQYFVLDAVHSRGNRPPLCLLRTSLDAAGVSTSNSETPACLPSFLHVVRDVTHERAYRYRELARQAHLADAPHTSA</sequence>
<dbReference type="Gene3D" id="3.40.50.300">
    <property type="entry name" value="P-loop containing nucleotide triphosphate hydrolases"/>
    <property type="match status" value="1"/>
</dbReference>
<comment type="caution">
    <text evidence="3">The sequence shown here is derived from an EMBL/GenBank/DDBJ whole genome shotgun (WGS) entry which is preliminary data.</text>
</comment>
<reference evidence="3 4" key="1">
    <citation type="submission" date="2022-07" db="EMBL/GenBank/DDBJ databases">
        <title>Genome-wide signatures of adaptation to extreme environments.</title>
        <authorList>
            <person name="Cho C.H."/>
            <person name="Yoon H.S."/>
        </authorList>
    </citation>
    <scope>NUCLEOTIDE SEQUENCE [LARGE SCALE GENOMIC DNA]</scope>
    <source>
        <strain evidence="3 4">DBV 063 E5</strain>
    </source>
</reference>
<protein>
    <recommendedName>
        <fullName evidence="2">NadR/Ttd14 AAA domain-containing protein</fullName>
    </recommendedName>
</protein>
<evidence type="ECO:0000313" key="4">
    <source>
        <dbReference type="Proteomes" id="UP001301350"/>
    </source>
</evidence>
<feature type="compositionally biased region" description="Polar residues" evidence="1">
    <location>
        <begin position="20"/>
        <end position="41"/>
    </location>
</feature>
<dbReference type="InterPro" id="IPR053227">
    <property type="entry name" value="TRPL-trafficking_regulator"/>
</dbReference>
<keyword evidence="4" id="KW-1185">Reference proteome</keyword>
<dbReference type="EMBL" id="JANCYW010000013">
    <property type="protein sequence ID" value="KAK4537529.1"/>
    <property type="molecule type" value="Genomic_DNA"/>
</dbReference>
<evidence type="ECO:0000259" key="2">
    <source>
        <dbReference type="Pfam" id="PF13521"/>
    </source>
</evidence>
<gene>
    <name evidence="3" type="ORF">CDCA_CDCA13G3554</name>
</gene>
<name>A0AAV9IZM9_CYACA</name>
<dbReference type="InterPro" id="IPR038727">
    <property type="entry name" value="NadR/Ttd14_AAA_dom"/>
</dbReference>
<dbReference type="Proteomes" id="UP001301350">
    <property type="component" value="Unassembled WGS sequence"/>
</dbReference>
<dbReference type="SUPFAM" id="SSF52540">
    <property type="entry name" value="P-loop containing nucleoside triphosphate hydrolases"/>
    <property type="match status" value="1"/>
</dbReference>
<accession>A0AAV9IZM9</accession>
<evidence type="ECO:0000256" key="1">
    <source>
        <dbReference type="SAM" id="MobiDB-lite"/>
    </source>
</evidence>
<dbReference type="PANTHER" id="PTHR34932:SF1">
    <property type="entry name" value="TRPL TRANSLOCATION DEFECT PROTEIN 14"/>
    <property type="match status" value="1"/>
</dbReference>
<dbReference type="Pfam" id="PF13521">
    <property type="entry name" value="AAA_28"/>
    <property type="match status" value="1"/>
</dbReference>
<dbReference type="PANTHER" id="PTHR34932">
    <property type="entry name" value="TRPL TRANSLOCATION DEFECT PROTEIN 14"/>
    <property type="match status" value="1"/>
</dbReference>
<evidence type="ECO:0000313" key="3">
    <source>
        <dbReference type="EMBL" id="KAK4537529.1"/>
    </source>
</evidence>
<feature type="region of interest" description="Disordered" evidence="1">
    <location>
        <begin position="1"/>
        <end position="44"/>
    </location>
</feature>
<dbReference type="InterPro" id="IPR027417">
    <property type="entry name" value="P-loop_NTPase"/>
</dbReference>
<dbReference type="GO" id="GO:0070300">
    <property type="term" value="F:phosphatidic acid binding"/>
    <property type="evidence" value="ECO:0007669"/>
    <property type="project" value="TreeGrafter"/>
</dbReference>
<feature type="region of interest" description="Disordered" evidence="1">
    <location>
        <begin position="69"/>
        <end position="92"/>
    </location>
</feature>
<dbReference type="GO" id="GO:0035091">
    <property type="term" value="F:phosphatidylinositol binding"/>
    <property type="evidence" value="ECO:0007669"/>
    <property type="project" value="TreeGrafter"/>
</dbReference>
<dbReference type="Gene3D" id="2.40.320.10">
    <property type="entry name" value="Hypothetical Protein Pfu-838710-001"/>
    <property type="match status" value="1"/>
</dbReference>
<proteinExistence type="predicted"/>
<dbReference type="AlphaFoldDB" id="A0AAV9IZM9"/>
<dbReference type="GO" id="GO:0005525">
    <property type="term" value="F:GTP binding"/>
    <property type="evidence" value="ECO:0007669"/>
    <property type="project" value="TreeGrafter"/>
</dbReference>
<organism evidence="3 4">
    <name type="scientific">Cyanidium caldarium</name>
    <name type="common">Red alga</name>
    <dbReference type="NCBI Taxonomy" id="2771"/>
    <lineage>
        <taxon>Eukaryota</taxon>
        <taxon>Rhodophyta</taxon>
        <taxon>Bangiophyceae</taxon>
        <taxon>Cyanidiales</taxon>
        <taxon>Cyanidiaceae</taxon>
        <taxon>Cyanidium</taxon>
    </lineage>
</organism>